<feature type="chain" id="PRO_5034477614" evidence="1">
    <location>
        <begin position="17"/>
        <end position="85"/>
    </location>
</feature>
<dbReference type="AlphaFoldDB" id="A0A8H4PM72"/>
<evidence type="ECO:0000256" key="1">
    <source>
        <dbReference type="SAM" id="SignalP"/>
    </source>
</evidence>
<dbReference type="OrthoDB" id="4920156at2759"/>
<feature type="signal peptide" evidence="1">
    <location>
        <begin position="1"/>
        <end position="16"/>
    </location>
</feature>
<comment type="caution">
    <text evidence="2">The sequence shown here is derived from an EMBL/GenBank/DDBJ whole genome shotgun (WGS) entry which is preliminary data.</text>
</comment>
<evidence type="ECO:0000313" key="3">
    <source>
        <dbReference type="Proteomes" id="UP000557566"/>
    </source>
</evidence>
<sequence length="85" mass="9198">MKHGILFSAWLALAQAAPPQARLGPLDELLPWYDPGGCSGLYTEQCMGSASFCATRDREPCLAMRRAPPRHLDAEAENVGERGLG</sequence>
<accession>A0A8H4PM72</accession>
<dbReference type="EMBL" id="JAAVMX010000007">
    <property type="protein sequence ID" value="KAF4506348.1"/>
    <property type="molecule type" value="Genomic_DNA"/>
</dbReference>
<gene>
    <name evidence="2" type="ORF">G6O67_006444</name>
</gene>
<keyword evidence="3" id="KW-1185">Reference proteome</keyword>
<protein>
    <submittedName>
        <fullName evidence="2">Uncharacterized protein</fullName>
    </submittedName>
</protein>
<proteinExistence type="predicted"/>
<evidence type="ECO:0000313" key="2">
    <source>
        <dbReference type="EMBL" id="KAF4506348.1"/>
    </source>
</evidence>
<reference evidence="2 3" key="1">
    <citation type="journal article" date="2020" name="Genome Biol. Evol.">
        <title>A new high-quality draft genome assembly of the Chinese cordyceps Ophiocordyceps sinensis.</title>
        <authorList>
            <person name="Shu R."/>
            <person name="Zhang J."/>
            <person name="Meng Q."/>
            <person name="Zhang H."/>
            <person name="Zhou G."/>
            <person name="Li M."/>
            <person name="Wu P."/>
            <person name="Zhao Y."/>
            <person name="Chen C."/>
            <person name="Qin Q."/>
        </authorList>
    </citation>
    <scope>NUCLEOTIDE SEQUENCE [LARGE SCALE GENOMIC DNA]</scope>
    <source>
        <strain evidence="2 3">IOZ07</strain>
    </source>
</reference>
<organism evidence="2 3">
    <name type="scientific">Ophiocordyceps sinensis</name>
    <dbReference type="NCBI Taxonomy" id="72228"/>
    <lineage>
        <taxon>Eukaryota</taxon>
        <taxon>Fungi</taxon>
        <taxon>Dikarya</taxon>
        <taxon>Ascomycota</taxon>
        <taxon>Pezizomycotina</taxon>
        <taxon>Sordariomycetes</taxon>
        <taxon>Hypocreomycetidae</taxon>
        <taxon>Hypocreales</taxon>
        <taxon>Ophiocordycipitaceae</taxon>
        <taxon>Ophiocordyceps</taxon>
    </lineage>
</organism>
<name>A0A8H4PM72_9HYPO</name>
<dbReference type="Proteomes" id="UP000557566">
    <property type="component" value="Unassembled WGS sequence"/>
</dbReference>
<keyword evidence="1" id="KW-0732">Signal</keyword>